<name>A0ABX0SEP5_9ACTN</name>
<feature type="domain" description="Glycosyltransferase subfamily 4-like N-terminal" evidence="3">
    <location>
        <begin position="14"/>
        <end position="176"/>
    </location>
</feature>
<dbReference type="SUPFAM" id="SSF53756">
    <property type="entry name" value="UDP-Glycosyltransferase/glycogen phosphorylase"/>
    <property type="match status" value="1"/>
</dbReference>
<dbReference type="EMBL" id="JAAMOZ010000001">
    <property type="protein sequence ID" value="NIH56854.1"/>
    <property type="molecule type" value="Genomic_DNA"/>
</dbReference>
<evidence type="ECO:0000256" key="1">
    <source>
        <dbReference type="ARBA" id="ARBA00022676"/>
    </source>
</evidence>
<evidence type="ECO:0000313" key="5">
    <source>
        <dbReference type="Proteomes" id="UP000749311"/>
    </source>
</evidence>
<dbReference type="PANTHER" id="PTHR12526">
    <property type="entry name" value="GLYCOSYLTRANSFERASE"/>
    <property type="match status" value="1"/>
</dbReference>
<accession>A0ABX0SEP5</accession>
<protein>
    <submittedName>
        <fullName evidence="4">Phosphatidylinositol alpha-mannosyltransferase</fullName>
        <ecNumber evidence="4">2.4.1.345</ecNumber>
    </submittedName>
</protein>
<evidence type="ECO:0000259" key="3">
    <source>
        <dbReference type="Pfam" id="PF13439"/>
    </source>
</evidence>
<keyword evidence="2 4" id="KW-0808">Transferase</keyword>
<evidence type="ECO:0000256" key="2">
    <source>
        <dbReference type="ARBA" id="ARBA00022679"/>
    </source>
</evidence>
<proteinExistence type="predicted"/>
<keyword evidence="1 4" id="KW-0328">Glycosyltransferase</keyword>
<dbReference type="GO" id="GO:0043750">
    <property type="term" value="F:phosphatidylinositol alpha-mannosyltransferase activity"/>
    <property type="evidence" value="ECO:0007669"/>
    <property type="project" value="UniProtKB-EC"/>
</dbReference>
<sequence>MRVGLVCPYSFHRPGGVQNHVLGLAGWLKSQGHQVSILAPGTPPPGMLAEYGLVRHEFTTGGRAVPLKTNGSVARINFGPGPARRAKHWLDAGDFDVVHIHEPITPTLSLLTLWLTDRPVTATFHTARPVIKGLKRINDMMPRVVRRLDAAIAVSSVAAKVAKAHTGVVPVVIGNGLAIGDYELTPTTGTWRGGEHPRITFIGRYEEPRKGFQVLTAALPLVRTAYPDVEVIVVGHGDEMSVEGVEFVGGVSDQERNRWLGVSDVYVAPQTGRESFGIVLIEALACGAPVVASRLPAFLEVLSDDEGICGQTFRTGNSQAMARAIVASLREPRDLRLQRGWRLAASYDWSVIGPQVMAMYELAAENRFQAVDRPKGRPHRRIT</sequence>
<reference evidence="4 5" key="1">
    <citation type="submission" date="2020-02" db="EMBL/GenBank/DDBJ databases">
        <title>Sequencing the genomes of 1000 actinobacteria strains.</title>
        <authorList>
            <person name="Klenk H.-P."/>
        </authorList>
    </citation>
    <scope>NUCLEOTIDE SEQUENCE [LARGE SCALE GENOMIC DNA]</scope>
    <source>
        <strain evidence="4 5">DSM 19609</strain>
    </source>
</reference>
<gene>
    <name evidence="4" type="ORF">FB473_001499</name>
</gene>
<organism evidence="4 5">
    <name type="scientific">Brooklawnia cerclae</name>
    <dbReference type="NCBI Taxonomy" id="349934"/>
    <lineage>
        <taxon>Bacteria</taxon>
        <taxon>Bacillati</taxon>
        <taxon>Actinomycetota</taxon>
        <taxon>Actinomycetes</taxon>
        <taxon>Propionibacteriales</taxon>
        <taxon>Propionibacteriaceae</taxon>
        <taxon>Brooklawnia</taxon>
    </lineage>
</organism>
<dbReference type="CDD" id="cd03801">
    <property type="entry name" value="GT4_PimA-like"/>
    <property type="match status" value="1"/>
</dbReference>
<dbReference type="Pfam" id="PF13692">
    <property type="entry name" value="Glyco_trans_1_4"/>
    <property type="match status" value="1"/>
</dbReference>
<dbReference type="Pfam" id="PF13439">
    <property type="entry name" value="Glyco_transf_4"/>
    <property type="match status" value="1"/>
</dbReference>
<comment type="caution">
    <text evidence="4">The sequence shown here is derived from an EMBL/GenBank/DDBJ whole genome shotgun (WGS) entry which is preliminary data.</text>
</comment>
<dbReference type="Proteomes" id="UP000749311">
    <property type="component" value="Unassembled WGS sequence"/>
</dbReference>
<evidence type="ECO:0000313" key="4">
    <source>
        <dbReference type="EMBL" id="NIH56854.1"/>
    </source>
</evidence>
<dbReference type="Gene3D" id="3.40.50.2000">
    <property type="entry name" value="Glycogen Phosphorylase B"/>
    <property type="match status" value="2"/>
</dbReference>
<keyword evidence="5" id="KW-1185">Reference proteome</keyword>
<dbReference type="RefSeq" id="WP_167166102.1">
    <property type="nucleotide sequence ID" value="NZ_BAAAOO010000015.1"/>
</dbReference>
<dbReference type="PANTHER" id="PTHR12526:SF613">
    <property type="entry name" value="PHOSPHATIDYL-MYO-INOSITOL MANNOSYLTRANSFERASE"/>
    <property type="match status" value="1"/>
</dbReference>
<dbReference type="EC" id="2.4.1.345" evidence="4"/>
<dbReference type="InterPro" id="IPR028098">
    <property type="entry name" value="Glyco_trans_4-like_N"/>
</dbReference>